<dbReference type="PROSITE" id="PS50088">
    <property type="entry name" value="ANK_REPEAT"/>
    <property type="match status" value="7"/>
</dbReference>
<feature type="region of interest" description="Disordered" evidence="4">
    <location>
        <begin position="1"/>
        <end position="46"/>
    </location>
</feature>
<reference evidence="5" key="1">
    <citation type="submission" date="2014-11" db="EMBL/GenBank/DDBJ databases">
        <authorList>
            <person name="Otto D Thomas"/>
            <person name="Naeem Raeece"/>
        </authorList>
    </citation>
    <scope>NUCLEOTIDE SEQUENCE</scope>
</reference>
<feature type="repeat" description="ANK" evidence="3">
    <location>
        <begin position="160"/>
        <end position="192"/>
    </location>
</feature>
<dbReference type="PANTHER" id="PTHR24193:SF121">
    <property type="entry name" value="ADA2A-CONTAINING COMPLEX COMPONENT 3, ISOFORM D"/>
    <property type="match status" value="1"/>
</dbReference>
<protein>
    <submittedName>
        <fullName evidence="5">Uncharacterized protein</fullName>
    </submittedName>
</protein>
<dbReference type="EMBL" id="CDMZ01004581">
    <property type="protein sequence ID" value="CEM50194.1"/>
    <property type="molecule type" value="Genomic_DNA"/>
</dbReference>
<dbReference type="InterPro" id="IPR002110">
    <property type="entry name" value="Ankyrin_rpt"/>
</dbReference>
<keyword evidence="2 3" id="KW-0040">ANK repeat</keyword>
<keyword evidence="1" id="KW-0677">Repeat</keyword>
<feature type="repeat" description="ANK" evidence="3">
    <location>
        <begin position="193"/>
        <end position="225"/>
    </location>
</feature>
<evidence type="ECO:0000256" key="1">
    <source>
        <dbReference type="ARBA" id="ARBA00022737"/>
    </source>
</evidence>
<dbReference type="PROSITE" id="PS50297">
    <property type="entry name" value="ANK_REP_REGION"/>
    <property type="match status" value="6"/>
</dbReference>
<dbReference type="Gene3D" id="3.80.10.10">
    <property type="entry name" value="Ribonuclease Inhibitor"/>
    <property type="match status" value="1"/>
</dbReference>
<dbReference type="VEuPathDB" id="CryptoDB:Cvel_1616"/>
<gene>
    <name evidence="5" type="ORF">Cvel_1616</name>
</gene>
<feature type="repeat" description="ANK" evidence="3">
    <location>
        <begin position="294"/>
        <end position="326"/>
    </location>
</feature>
<dbReference type="Pfam" id="PF12796">
    <property type="entry name" value="Ank_2"/>
    <property type="match status" value="3"/>
</dbReference>
<sequence length="837" mass="91706">MGCGGSVPVRANSTSAPLENEPPVSAPNIDGTGKESDNGVAEQNRNPPGFWSTLAEAWACDDWFSAAAEGEVDKLKRLAAQHPAFLDSLNEDDESALFIAAGEGHVECVRELLRLGASVNLVQKEDRVTALMQAIARECSIEMIEVFLEFGADIRLASAEGYTPLHVAAGLGHLESALLLLQEGADVGALNEDGCAPVFYAACNGHSELVACLFEAGADLNVKSRVDGQTAIFPAASNGFVEVLAFLLHAKAEVDLQCRTTKMTPLLNAAVNGKPASVALLIRAGADVNACTDEKSTALHLAAANGFPEILPLLARAGARLDVTDSDDLTPLMRAALMGQEACVRALVRLGADAGIRCPAGSAAEIAFREGYQRVVGILEWKEEEKEMGGEGDGDWEKDCLSSWQDVKSLIMSGAVLLWPLTVFRFLSEKNHPIPRRQDMPRVLESLGMDKDEIYENENAAKRCGEEGQFPFMGDFTVVCLSYGWLDSSHPDPDRFHLQQLVNETGRFWWAEGEHSARVFVFWDFASLSQKPRTPEEDKLFSSALQRLDVLYSSVHTRVFRSTGVPEGSLNSRPYDKRGWPTLETFVTAFKPHYLVHQMPVTLDPSNRERGRLSTLMQQTVITPVAPKEFDRIVEAKTFTNGADVEPVKNLYRSFVLRTAGTIRHISYSLRSCFKESDCRNLIGLFKFLISEKQISVESVELMGTPLSDRRLMQLVEALGPVESLKNLNLCRTQASRGTMQSLRKAIKAGGFASLRTLNLTSCDELDDNCLGDLISFLEFTQQREVKPLTLSIPDAGFSEEGFAVIRRKAQSLTDSFGASNIFLLTELGEFVPNLES</sequence>
<dbReference type="SUPFAM" id="SSF48403">
    <property type="entry name" value="Ankyrin repeat"/>
    <property type="match status" value="1"/>
</dbReference>
<evidence type="ECO:0000256" key="2">
    <source>
        <dbReference type="ARBA" id="ARBA00023043"/>
    </source>
</evidence>
<dbReference type="InterPro" id="IPR032675">
    <property type="entry name" value="LRR_dom_sf"/>
</dbReference>
<feature type="repeat" description="ANK" evidence="3">
    <location>
        <begin position="261"/>
        <end position="293"/>
    </location>
</feature>
<dbReference type="PhylomeDB" id="A0A0G4I024"/>
<proteinExistence type="predicted"/>
<evidence type="ECO:0000313" key="5">
    <source>
        <dbReference type="EMBL" id="CEM50194.1"/>
    </source>
</evidence>
<dbReference type="AlphaFoldDB" id="A0A0G4I024"/>
<dbReference type="SMART" id="SM00248">
    <property type="entry name" value="ANK"/>
    <property type="match status" value="8"/>
</dbReference>
<evidence type="ECO:0000256" key="4">
    <source>
        <dbReference type="SAM" id="MobiDB-lite"/>
    </source>
</evidence>
<dbReference type="InterPro" id="IPR036770">
    <property type="entry name" value="Ankyrin_rpt-contain_sf"/>
</dbReference>
<organism evidence="5">
    <name type="scientific">Chromera velia CCMP2878</name>
    <dbReference type="NCBI Taxonomy" id="1169474"/>
    <lineage>
        <taxon>Eukaryota</taxon>
        <taxon>Sar</taxon>
        <taxon>Alveolata</taxon>
        <taxon>Colpodellida</taxon>
        <taxon>Chromeraceae</taxon>
        <taxon>Chromera</taxon>
    </lineage>
</organism>
<evidence type="ECO:0000256" key="3">
    <source>
        <dbReference type="PROSITE-ProRule" id="PRU00023"/>
    </source>
</evidence>
<dbReference type="GO" id="GO:0000976">
    <property type="term" value="F:transcription cis-regulatory region binding"/>
    <property type="evidence" value="ECO:0007669"/>
    <property type="project" value="TreeGrafter"/>
</dbReference>
<dbReference type="PRINTS" id="PR01415">
    <property type="entry name" value="ANKYRIN"/>
</dbReference>
<feature type="repeat" description="ANK" evidence="3">
    <location>
        <begin position="227"/>
        <end position="259"/>
    </location>
</feature>
<dbReference type="InterPro" id="IPR050663">
    <property type="entry name" value="Ankyrin-SOCS_Box"/>
</dbReference>
<accession>A0A0G4I024</accession>
<dbReference type="SUPFAM" id="SSF52047">
    <property type="entry name" value="RNI-like"/>
    <property type="match status" value="1"/>
</dbReference>
<name>A0A0G4I024_9ALVE</name>
<dbReference type="GO" id="GO:0005634">
    <property type="term" value="C:nucleus"/>
    <property type="evidence" value="ECO:0007669"/>
    <property type="project" value="TreeGrafter"/>
</dbReference>
<dbReference type="PANTHER" id="PTHR24193">
    <property type="entry name" value="ANKYRIN REPEAT PROTEIN"/>
    <property type="match status" value="1"/>
</dbReference>
<feature type="repeat" description="ANK" evidence="3">
    <location>
        <begin position="327"/>
        <end position="359"/>
    </location>
</feature>
<dbReference type="Gene3D" id="1.25.40.20">
    <property type="entry name" value="Ankyrin repeat-containing domain"/>
    <property type="match status" value="3"/>
</dbReference>
<feature type="repeat" description="ANK" evidence="3">
    <location>
        <begin position="92"/>
        <end position="124"/>
    </location>
</feature>
<dbReference type="GO" id="GO:0045944">
    <property type="term" value="P:positive regulation of transcription by RNA polymerase II"/>
    <property type="evidence" value="ECO:0007669"/>
    <property type="project" value="TreeGrafter"/>
</dbReference>